<evidence type="ECO:0000256" key="1">
    <source>
        <dbReference type="ARBA" id="ARBA00004141"/>
    </source>
</evidence>
<evidence type="ECO:0000256" key="6">
    <source>
        <dbReference type="ARBA" id="ARBA00022989"/>
    </source>
</evidence>
<organism evidence="10 11">
    <name type="scientific">Andalucia godoyi</name>
    <name type="common">Flagellate</name>
    <dbReference type="NCBI Taxonomy" id="505711"/>
    <lineage>
        <taxon>Eukaryota</taxon>
        <taxon>Discoba</taxon>
        <taxon>Jakobida</taxon>
        <taxon>Andalucina</taxon>
        <taxon>Andaluciidae</taxon>
        <taxon>Andalucia</taxon>
    </lineage>
</organism>
<protein>
    <submittedName>
        <fullName evidence="10">Mitochondrial solute carrier family 25 (Mitochondrial aspartate/glutamate transporter) member 12/13</fullName>
    </submittedName>
</protein>
<keyword evidence="7 8" id="KW-0472">Membrane</keyword>
<feature type="repeat" description="Solcar" evidence="8">
    <location>
        <begin position="102"/>
        <end position="182"/>
    </location>
</feature>
<dbReference type="PROSITE" id="PS50920">
    <property type="entry name" value="SOLCAR"/>
    <property type="match status" value="3"/>
</dbReference>
<evidence type="ECO:0000256" key="4">
    <source>
        <dbReference type="ARBA" id="ARBA00022692"/>
    </source>
</evidence>
<keyword evidence="6" id="KW-1133">Transmembrane helix</keyword>
<feature type="repeat" description="Solcar" evidence="8">
    <location>
        <begin position="201"/>
        <end position="290"/>
    </location>
</feature>
<sequence length="296" mass="33047">MVVDYDHAAKNMLAGSMARLSSSAFLYPFDTIKVSLQADRQVVRPRSFLQVGSHMIRDHGISSLYRGYPMRLLYIIPSAAVSFTIYDEVKQRVVHRDGDLSRHPLVPVAVGVALRLIGTCARTPFDLIKQQLQIRGGATVRAVNENVKNGIPFMLRGYTITVLRDGLFSALYFSVYEGAKYAQHIFIPPLPDESGQRPQLRKLREHVVGGALAGAIGSILTAPLDTVKTRLQTQNLVHQELRYRGFLDCVRTMAMQEGVRSFFKGLTPRLIMISCSGAITFTLYEEYKKALGVQDL</sequence>
<comment type="caution">
    <text evidence="10">The sequence shown here is derived from an EMBL/GenBank/DDBJ whole genome shotgun (WGS) entry which is preliminary data.</text>
</comment>
<gene>
    <name evidence="10" type="ORF">ANDGO_02497</name>
</gene>
<keyword evidence="3 9" id="KW-0813">Transport</keyword>
<keyword evidence="5" id="KW-0677">Repeat</keyword>
<feature type="repeat" description="Solcar" evidence="8">
    <location>
        <begin position="6"/>
        <end position="92"/>
    </location>
</feature>
<evidence type="ECO:0000256" key="3">
    <source>
        <dbReference type="ARBA" id="ARBA00022448"/>
    </source>
</evidence>
<dbReference type="Pfam" id="PF00153">
    <property type="entry name" value="Mito_carr"/>
    <property type="match status" value="3"/>
</dbReference>
<comment type="subcellular location">
    <subcellularLocation>
        <location evidence="1">Membrane</location>
        <topology evidence="1">Multi-pass membrane protein</topology>
    </subcellularLocation>
</comment>
<dbReference type="PRINTS" id="PR00926">
    <property type="entry name" value="MITOCARRIER"/>
</dbReference>
<evidence type="ECO:0000256" key="9">
    <source>
        <dbReference type="RuleBase" id="RU000488"/>
    </source>
</evidence>
<dbReference type="AlphaFoldDB" id="A0A8K0AI12"/>
<evidence type="ECO:0000313" key="10">
    <source>
        <dbReference type="EMBL" id="KAF0852924.1"/>
    </source>
</evidence>
<keyword evidence="11" id="KW-1185">Reference proteome</keyword>
<proteinExistence type="inferred from homology"/>
<dbReference type="GO" id="GO:0016020">
    <property type="term" value="C:membrane"/>
    <property type="evidence" value="ECO:0007669"/>
    <property type="project" value="UniProtKB-SubCell"/>
</dbReference>
<dbReference type="Proteomes" id="UP000799049">
    <property type="component" value="Unassembled WGS sequence"/>
</dbReference>
<accession>A0A8K0AI12</accession>
<dbReference type="InterPro" id="IPR018108">
    <property type="entry name" value="MCP_transmembrane"/>
</dbReference>
<keyword evidence="4 8" id="KW-0812">Transmembrane</keyword>
<evidence type="ECO:0000256" key="2">
    <source>
        <dbReference type="ARBA" id="ARBA00006375"/>
    </source>
</evidence>
<evidence type="ECO:0000313" key="11">
    <source>
        <dbReference type="Proteomes" id="UP000799049"/>
    </source>
</evidence>
<dbReference type="OrthoDB" id="43906at2759"/>
<evidence type="ECO:0000256" key="8">
    <source>
        <dbReference type="PROSITE-ProRule" id="PRU00282"/>
    </source>
</evidence>
<dbReference type="PANTHER" id="PTHR45667">
    <property type="entry name" value="S-ADENOSYLMETHIONINE MITOCHONDRIAL CARRIER PROTEIN"/>
    <property type="match status" value="1"/>
</dbReference>
<dbReference type="SUPFAM" id="SSF103506">
    <property type="entry name" value="Mitochondrial carrier"/>
    <property type="match status" value="1"/>
</dbReference>
<evidence type="ECO:0000256" key="5">
    <source>
        <dbReference type="ARBA" id="ARBA00022737"/>
    </source>
</evidence>
<dbReference type="EMBL" id="VRVR01000010">
    <property type="protein sequence ID" value="KAF0852924.1"/>
    <property type="molecule type" value="Genomic_DNA"/>
</dbReference>
<dbReference type="InterPro" id="IPR002067">
    <property type="entry name" value="MCP"/>
</dbReference>
<comment type="similarity">
    <text evidence="2 9">Belongs to the mitochondrial carrier (TC 2.A.29) family.</text>
</comment>
<evidence type="ECO:0000256" key="7">
    <source>
        <dbReference type="ARBA" id="ARBA00023136"/>
    </source>
</evidence>
<name>A0A8K0AI12_ANDGO</name>
<dbReference type="GO" id="GO:0055085">
    <property type="term" value="P:transmembrane transport"/>
    <property type="evidence" value="ECO:0007669"/>
    <property type="project" value="InterPro"/>
</dbReference>
<dbReference type="Gene3D" id="1.50.40.10">
    <property type="entry name" value="Mitochondrial carrier domain"/>
    <property type="match status" value="2"/>
</dbReference>
<dbReference type="InterPro" id="IPR023395">
    <property type="entry name" value="MCP_dom_sf"/>
</dbReference>
<reference evidence="10" key="1">
    <citation type="submission" date="2019-09" db="EMBL/GenBank/DDBJ databases">
        <title>The Mitochondrial Proteome of the Jakobid, Andalucia godoyi, a Protist With the Most Gene-Rich and Bacteria-Like Mitochondrial Genome.</title>
        <authorList>
            <person name="Gray M.W."/>
            <person name="Burger G."/>
            <person name="Derelle R."/>
            <person name="Klimes V."/>
            <person name="Leger M."/>
            <person name="Sarrasin M."/>
            <person name="Vlcek C."/>
            <person name="Roger A.J."/>
            <person name="Elias M."/>
            <person name="Lang B.F."/>
        </authorList>
    </citation>
    <scope>NUCLEOTIDE SEQUENCE</scope>
    <source>
        <strain evidence="10">And28</strain>
    </source>
</reference>